<dbReference type="AlphaFoldDB" id="A0AAV4CFF5"/>
<dbReference type="EMBL" id="BLXT01006221">
    <property type="protein sequence ID" value="GFO30106.1"/>
    <property type="molecule type" value="Genomic_DNA"/>
</dbReference>
<dbReference type="Proteomes" id="UP000735302">
    <property type="component" value="Unassembled WGS sequence"/>
</dbReference>
<reference evidence="2 3" key="1">
    <citation type="journal article" date="2021" name="Elife">
        <title>Chloroplast acquisition without the gene transfer in kleptoplastic sea slugs, Plakobranchus ocellatus.</title>
        <authorList>
            <person name="Maeda T."/>
            <person name="Takahashi S."/>
            <person name="Yoshida T."/>
            <person name="Shimamura S."/>
            <person name="Takaki Y."/>
            <person name="Nagai Y."/>
            <person name="Toyoda A."/>
            <person name="Suzuki Y."/>
            <person name="Arimoto A."/>
            <person name="Ishii H."/>
            <person name="Satoh N."/>
            <person name="Nishiyama T."/>
            <person name="Hasebe M."/>
            <person name="Maruyama T."/>
            <person name="Minagawa J."/>
            <person name="Obokata J."/>
            <person name="Shigenobu S."/>
        </authorList>
    </citation>
    <scope>NUCLEOTIDE SEQUENCE [LARGE SCALE GENOMIC DNA]</scope>
</reference>
<feature type="region of interest" description="Disordered" evidence="1">
    <location>
        <begin position="68"/>
        <end position="93"/>
    </location>
</feature>
<organism evidence="2 3">
    <name type="scientific">Plakobranchus ocellatus</name>
    <dbReference type="NCBI Taxonomy" id="259542"/>
    <lineage>
        <taxon>Eukaryota</taxon>
        <taxon>Metazoa</taxon>
        <taxon>Spiralia</taxon>
        <taxon>Lophotrochozoa</taxon>
        <taxon>Mollusca</taxon>
        <taxon>Gastropoda</taxon>
        <taxon>Heterobranchia</taxon>
        <taxon>Euthyneura</taxon>
        <taxon>Panpulmonata</taxon>
        <taxon>Sacoglossa</taxon>
        <taxon>Placobranchoidea</taxon>
        <taxon>Plakobranchidae</taxon>
        <taxon>Plakobranchus</taxon>
    </lineage>
</organism>
<gene>
    <name evidence="2" type="ORF">PoB_005661100</name>
</gene>
<keyword evidence="3" id="KW-1185">Reference proteome</keyword>
<evidence type="ECO:0000313" key="3">
    <source>
        <dbReference type="Proteomes" id="UP000735302"/>
    </source>
</evidence>
<proteinExistence type="predicted"/>
<evidence type="ECO:0000313" key="2">
    <source>
        <dbReference type="EMBL" id="GFO30106.1"/>
    </source>
</evidence>
<accession>A0AAV4CFF5</accession>
<comment type="caution">
    <text evidence="2">The sequence shown here is derived from an EMBL/GenBank/DDBJ whole genome shotgun (WGS) entry which is preliminary data.</text>
</comment>
<evidence type="ECO:0000256" key="1">
    <source>
        <dbReference type="SAM" id="MobiDB-lite"/>
    </source>
</evidence>
<feature type="compositionally biased region" description="Polar residues" evidence="1">
    <location>
        <begin position="68"/>
        <end position="77"/>
    </location>
</feature>
<sequence>MIESRGFSVQTRFNVLLVIVENIRSRFEIACANFPMPSSKNSDSDTIIAGSSSSEFDLDLFSDEVEPNNAQVASTPKSRTDFPISGRGTPATDQRVGDFQWQYLVEEEDLNHVE</sequence>
<name>A0AAV4CFF5_9GAST</name>
<protein>
    <submittedName>
        <fullName evidence="2">Uncharacterized protein</fullName>
    </submittedName>
</protein>